<dbReference type="InterPro" id="IPR000595">
    <property type="entry name" value="cNMP-bd_dom"/>
</dbReference>
<dbReference type="PROSITE" id="PS50042">
    <property type="entry name" value="CNMP_BINDING_3"/>
    <property type="match status" value="1"/>
</dbReference>
<feature type="domain" description="Cyclic nucleotide-binding" evidence="1">
    <location>
        <begin position="6"/>
        <end position="108"/>
    </location>
</feature>
<reference evidence="2" key="1">
    <citation type="journal article" date="2023" name="Int. J. Syst. Evol. Microbiol.">
        <title>Streptomyces meridianus sp. nov. isolated from brackish water of the Tagus estuary in Alcochete, Portugal.</title>
        <authorList>
            <person name="Santos J.D.N."/>
            <person name="Klimek D."/>
            <person name="Calusinska M."/>
            <person name="Lobo Da Cunha A."/>
            <person name="Catita J."/>
            <person name="Goncalves H."/>
            <person name="Gonzalez I."/>
            <person name="Reyes F."/>
            <person name="Lage O.M."/>
        </authorList>
    </citation>
    <scope>NUCLEOTIDE SEQUENCE</scope>
    <source>
        <strain evidence="2">MTZ3.1</strain>
    </source>
</reference>
<dbReference type="CDD" id="cd00038">
    <property type="entry name" value="CAP_ED"/>
    <property type="match status" value="1"/>
</dbReference>
<dbReference type="InterPro" id="IPR014710">
    <property type="entry name" value="RmlC-like_jellyroll"/>
</dbReference>
<sequence>MTRHGVLRALPANRRDRFMALAKEVSFPEETRIAEEGSPADRFWIIHTGNVALDISVPGRRPVVVETIGMGELLGWSWLFPPRLWHLGAEATSPVRAWEFDATAVRELCDEDPVLGRALITYIAHIIADRLMAARTRLVDLYGPYRAGAIHR</sequence>
<name>A0ABT0X588_9ACTN</name>
<gene>
    <name evidence="2" type="ORF">M1E25_08620</name>
</gene>
<dbReference type="SUPFAM" id="SSF51206">
    <property type="entry name" value="cAMP-binding domain-like"/>
    <property type="match status" value="1"/>
</dbReference>
<protein>
    <submittedName>
        <fullName evidence="2">Cyclic nucleotide-binding domain-containing protein</fullName>
    </submittedName>
</protein>
<dbReference type="InterPro" id="IPR018490">
    <property type="entry name" value="cNMP-bd_dom_sf"/>
</dbReference>
<dbReference type="EMBL" id="JAMQGM010000018">
    <property type="protein sequence ID" value="MCM2577415.1"/>
    <property type="molecule type" value="Genomic_DNA"/>
</dbReference>
<comment type="caution">
    <text evidence="2">The sequence shown here is derived from an EMBL/GenBank/DDBJ whole genome shotgun (WGS) entry which is preliminary data.</text>
</comment>
<evidence type="ECO:0000313" key="2">
    <source>
        <dbReference type="EMBL" id="MCM2577415.1"/>
    </source>
</evidence>
<organism evidence="2 3">
    <name type="scientific">Streptomyces meridianus</name>
    <dbReference type="NCBI Taxonomy" id="2938945"/>
    <lineage>
        <taxon>Bacteria</taxon>
        <taxon>Bacillati</taxon>
        <taxon>Actinomycetota</taxon>
        <taxon>Actinomycetes</taxon>
        <taxon>Kitasatosporales</taxon>
        <taxon>Streptomycetaceae</taxon>
        <taxon>Streptomyces</taxon>
    </lineage>
</organism>
<dbReference type="SMART" id="SM00100">
    <property type="entry name" value="cNMP"/>
    <property type="match status" value="1"/>
</dbReference>
<dbReference type="Proteomes" id="UP001167160">
    <property type="component" value="Unassembled WGS sequence"/>
</dbReference>
<dbReference type="Pfam" id="PF00027">
    <property type="entry name" value="cNMP_binding"/>
    <property type="match status" value="1"/>
</dbReference>
<dbReference type="Gene3D" id="2.60.120.10">
    <property type="entry name" value="Jelly Rolls"/>
    <property type="match status" value="1"/>
</dbReference>
<proteinExistence type="predicted"/>
<keyword evidence="3" id="KW-1185">Reference proteome</keyword>
<evidence type="ECO:0000313" key="3">
    <source>
        <dbReference type="Proteomes" id="UP001167160"/>
    </source>
</evidence>
<accession>A0ABT0X588</accession>
<evidence type="ECO:0000259" key="1">
    <source>
        <dbReference type="PROSITE" id="PS50042"/>
    </source>
</evidence>
<dbReference type="RefSeq" id="WP_251412193.1">
    <property type="nucleotide sequence ID" value="NZ_JAMQGM010000018.1"/>
</dbReference>